<evidence type="ECO:0000259" key="3">
    <source>
        <dbReference type="PROSITE" id="PS50977"/>
    </source>
</evidence>
<comment type="caution">
    <text evidence="4">The sequence shown here is derived from an EMBL/GenBank/DDBJ whole genome shotgun (WGS) entry which is preliminary data.</text>
</comment>
<dbReference type="EMBL" id="DXGH01000030">
    <property type="protein sequence ID" value="HIW81000.1"/>
    <property type="molecule type" value="Genomic_DNA"/>
</dbReference>
<accession>A0A9D1UC46</accession>
<keyword evidence="1 2" id="KW-0238">DNA-binding</keyword>
<dbReference type="Proteomes" id="UP000824265">
    <property type="component" value="Unassembled WGS sequence"/>
</dbReference>
<feature type="domain" description="HTH tetR-type" evidence="3">
    <location>
        <begin position="10"/>
        <end position="70"/>
    </location>
</feature>
<dbReference type="PROSITE" id="PS50977">
    <property type="entry name" value="HTH_TETR_2"/>
    <property type="match status" value="1"/>
</dbReference>
<evidence type="ECO:0000313" key="4">
    <source>
        <dbReference type="EMBL" id="HIW81000.1"/>
    </source>
</evidence>
<dbReference type="AlphaFoldDB" id="A0A9D1UC46"/>
<dbReference type="InterPro" id="IPR041483">
    <property type="entry name" value="TetR_C_34"/>
</dbReference>
<dbReference type="GO" id="GO:0003677">
    <property type="term" value="F:DNA binding"/>
    <property type="evidence" value="ECO:0007669"/>
    <property type="project" value="UniProtKB-UniRule"/>
</dbReference>
<feature type="DNA-binding region" description="H-T-H motif" evidence="2">
    <location>
        <begin position="33"/>
        <end position="52"/>
    </location>
</feature>
<dbReference type="InterPro" id="IPR009057">
    <property type="entry name" value="Homeodomain-like_sf"/>
</dbReference>
<organism evidence="4 5">
    <name type="scientific">Candidatus Acetatifactor stercoripullorum</name>
    <dbReference type="NCBI Taxonomy" id="2838414"/>
    <lineage>
        <taxon>Bacteria</taxon>
        <taxon>Bacillati</taxon>
        <taxon>Bacillota</taxon>
        <taxon>Clostridia</taxon>
        <taxon>Lachnospirales</taxon>
        <taxon>Lachnospiraceae</taxon>
        <taxon>Acetatifactor</taxon>
    </lineage>
</organism>
<dbReference type="SUPFAM" id="SSF46689">
    <property type="entry name" value="Homeodomain-like"/>
    <property type="match status" value="1"/>
</dbReference>
<dbReference type="Pfam" id="PF17929">
    <property type="entry name" value="TetR_C_34"/>
    <property type="match status" value="1"/>
</dbReference>
<dbReference type="Pfam" id="PF00440">
    <property type="entry name" value="TetR_N"/>
    <property type="match status" value="1"/>
</dbReference>
<proteinExistence type="predicted"/>
<evidence type="ECO:0000256" key="1">
    <source>
        <dbReference type="ARBA" id="ARBA00023125"/>
    </source>
</evidence>
<reference evidence="4" key="1">
    <citation type="journal article" date="2021" name="PeerJ">
        <title>Extensive microbial diversity within the chicken gut microbiome revealed by metagenomics and culture.</title>
        <authorList>
            <person name="Gilroy R."/>
            <person name="Ravi A."/>
            <person name="Getino M."/>
            <person name="Pursley I."/>
            <person name="Horton D.L."/>
            <person name="Alikhan N.F."/>
            <person name="Baker D."/>
            <person name="Gharbi K."/>
            <person name="Hall N."/>
            <person name="Watson M."/>
            <person name="Adriaenssens E.M."/>
            <person name="Foster-Nyarko E."/>
            <person name="Jarju S."/>
            <person name="Secka A."/>
            <person name="Antonio M."/>
            <person name="Oren A."/>
            <person name="Chaudhuri R.R."/>
            <person name="La Ragione R."/>
            <person name="Hildebrand F."/>
            <person name="Pallen M.J."/>
        </authorList>
    </citation>
    <scope>NUCLEOTIDE SEQUENCE</scope>
    <source>
        <strain evidence="4">CHK195-6426</strain>
    </source>
</reference>
<evidence type="ECO:0000256" key="2">
    <source>
        <dbReference type="PROSITE-ProRule" id="PRU00335"/>
    </source>
</evidence>
<protein>
    <submittedName>
        <fullName evidence="4">TetR/AcrR family transcriptional regulator</fullName>
    </submittedName>
</protein>
<name>A0A9D1UC46_9FIRM</name>
<gene>
    <name evidence="4" type="ORF">H9742_05630</name>
</gene>
<evidence type="ECO:0000313" key="5">
    <source>
        <dbReference type="Proteomes" id="UP000824265"/>
    </source>
</evidence>
<sequence length="209" mass="24579">MPKGSEEMTNARKEEIINACAELYETMNFKDVTLKDVGAKTSFTRTLIYYYFHTKEEIFLALLQKEYEAWIEDLNAMRQSCQKLSVDEFADEMAHSLERRSRLLKLMSMNHYDMEANSRMENLVAFKRAYGNSMRAVTCCLEKFFPQMTVRDIQEFIYAFFPFMFGIYPYTVVTDKQKEALKQAQGDYVFLSIYEITKSMVLKLLQGFA</sequence>
<dbReference type="InterPro" id="IPR001647">
    <property type="entry name" value="HTH_TetR"/>
</dbReference>
<reference evidence="4" key="2">
    <citation type="submission" date="2021-04" db="EMBL/GenBank/DDBJ databases">
        <authorList>
            <person name="Gilroy R."/>
        </authorList>
    </citation>
    <scope>NUCLEOTIDE SEQUENCE</scope>
    <source>
        <strain evidence="4">CHK195-6426</strain>
    </source>
</reference>
<dbReference type="Gene3D" id="1.10.357.10">
    <property type="entry name" value="Tetracycline Repressor, domain 2"/>
    <property type="match status" value="1"/>
</dbReference>